<reference evidence="7" key="1">
    <citation type="submission" date="2020-12" db="EMBL/GenBank/DDBJ databases">
        <title>Prauserella sp. ASG 168, a novel actinomycete isolated from cave rock.</title>
        <authorList>
            <person name="Suriyachadkun C."/>
        </authorList>
    </citation>
    <scope>NUCLEOTIDE SEQUENCE</scope>
    <source>
        <strain evidence="7">ASG 168</strain>
    </source>
</reference>
<evidence type="ECO:0000259" key="5">
    <source>
        <dbReference type="Pfam" id="PF00561"/>
    </source>
</evidence>
<comment type="similarity">
    <text evidence="1">Belongs to the peptidase S33 family.</text>
</comment>
<dbReference type="InterPro" id="IPR029058">
    <property type="entry name" value="AB_hydrolase_fold"/>
</dbReference>
<feature type="region of interest" description="Disordered" evidence="4">
    <location>
        <begin position="457"/>
        <end position="477"/>
    </location>
</feature>
<dbReference type="InterPro" id="IPR051601">
    <property type="entry name" value="Serine_prot/Carboxylest_S33"/>
</dbReference>
<dbReference type="Gene3D" id="3.40.50.1820">
    <property type="entry name" value="alpha/beta hydrolase"/>
    <property type="match status" value="1"/>
</dbReference>
<comment type="caution">
    <text evidence="7">The sequence shown here is derived from an EMBL/GenBank/DDBJ whole genome shotgun (WGS) entry which is preliminary data.</text>
</comment>
<evidence type="ECO:0000256" key="3">
    <source>
        <dbReference type="ARBA" id="ARBA00022801"/>
    </source>
</evidence>
<dbReference type="GO" id="GO:0016787">
    <property type="term" value="F:hydrolase activity"/>
    <property type="evidence" value="ECO:0007669"/>
    <property type="project" value="UniProtKB-KW"/>
</dbReference>
<dbReference type="SUPFAM" id="SSF53474">
    <property type="entry name" value="alpha/beta-Hydrolases"/>
    <property type="match status" value="1"/>
</dbReference>
<dbReference type="EMBL" id="JAENJH010000006">
    <property type="protein sequence ID" value="MBK1787372.1"/>
    <property type="molecule type" value="Genomic_DNA"/>
</dbReference>
<accession>A0A934QSE5</accession>
<gene>
    <name evidence="7" type="ORF">JHE00_23870</name>
</gene>
<dbReference type="InterPro" id="IPR013595">
    <property type="entry name" value="Pept_S33_TAP-like_C"/>
</dbReference>
<feature type="domain" description="AB hydrolase-1" evidence="5">
    <location>
        <begin position="40"/>
        <end position="226"/>
    </location>
</feature>
<feature type="domain" description="Peptidase S33 tripeptidyl aminopeptidase-like C-terminal" evidence="6">
    <location>
        <begin position="367"/>
        <end position="462"/>
    </location>
</feature>
<name>A0A934QSE5_9PSEU</name>
<keyword evidence="8" id="KW-1185">Reference proteome</keyword>
<dbReference type="InterPro" id="IPR000073">
    <property type="entry name" value="AB_hydrolase_1"/>
</dbReference>
<evidence type="ECO:0000313" key="8">
    <source>
        <dbReference type="Proteomes" id="UP000635245"/>
    </source>
</evidence>
<organism evidence="7 8">
    <name type="scientific">Prauserella cavernicola</name>
    <dbReference type="NCBI Taxonomy" id="2800127"/>
    <lineage>
        <taxon>Bacteria</taxon>
        <taxon>Bacillati</taxon>
        <taxon>Actinomycetota</taxon>
        <taxon>Actinomycetes</taxon>
        <taxon>Pseudonocardiales</taxon>
        <taxon>Pseudonocardiaceae</taxon>
        <taxon>Prauserella</taxon>
    </lineage>
</organism>
<proteinExistence type="inferred from homology"/>
<evidence type="ECO:0000256" key="4">
    <source>
        <dbReference type="SAM" id="MobiDB-lite"/>
    </source>
</evidence>
<evidence type="ECO:0000313" key="7">
    <source>
        <dbReference type="EMBL" id="MBK1787372.1"/>
    </source>
</evidence>
<dbReference type="Pfam" id="PF00561">
    <property type="entry name" value="Abhydrolase_1"/>
    <property type="match status" value="1"/>
</dbReference>
<dbReference type="Proteomes" id="UP000635245">
    <property type="component" value="Unassembled WGS sequence"/>
</dbReference>
<sequence>MDCATVEVPLEYSEPGGEQISLSVKRHRATDPDQRIGSLFFNPGGPGVPATEMVGIIDPDSATSPFSADVQARFDIIGMDPRGVGESGAVRCLTDEQRTEAAADDLDPTIPGGKPLPELEADATTYTEGCLKHQSKEFLASLSTDNVARDIDQIRAALGEEKITYYGMSYGTVVGPMYATLFPDRVRQMVIDAPVDTDLWHNDPLALLDDVSRSNEQTLDTWLETCRSEGTKVCPFGDGEPEAALDELIAQLEAAPLEVPPTEGLTPGGRLDGAVALEAVRAGAGVESLWPTLTSGLLAAQRGDGTLLHFLVTNVTVAPFGGPFAVLQEPHTGVRCADWQTPTEIDAHTDMATTVAERDTRLGGRAGYSALNCALWPAPNEDRFTEPLTGAGAPPVLVVGGRVDNVSPYHWAEKMVETMENSVLLTREGVGHTSYRRGVECIDTAVDATLINGDLPADGTVCEPPPATTKPAGPKGS</sequence>
<protein>
    <submittedName>
        <fullName evidence="7">Alpha/beta fold hydrolase</fullName>
    </submittedName>
</protein>
<evidence type="ECO:0000259" key="6">
    <source>
        <dbReference type="Pfam" id="PF08386"/>
    </source>
</evidence>
<dbReference type="PANTHER" id="PTHR43248">
    <property type="entry name" value="2-SUCCINYL-6-HYDROXY-2,4-CYCLOHEXADIENE-1-CARBOXYLATE SYNTHASE"/>
    <property type="match status" value="1"/>
</dbReference>
<dbReference type="Pfam" id="PF08386">
    <property type="entry name" value="Abhydrolase_4"/>
    <property type="match status" value="1"/>
</dbReference>
<evidence type="ECO:0000256" key="1">
    <source>
        <dbReference type="ARBA" id="ARBA00010088"/>
    </source>
</evidence>
<dbReference type="PANTHER" id="PTHR43248:SF29">
    <property type="entry name" value="TRIPEPTIDYL AMINOPEPTIDASE"/>
    <property type="match status" value="1"/>
</dbReference>
<evidence type="ECO:0000256" key="2">
    <source>
        <dbReference type="ARBA" id="ARBA00022729"/>
    </source>
</evidence>
<dbReference type="AlphaFoldDB" id="A0A934QSE5"/>
<keyword evidence="3 7" id="KW-0378">Hydrolase</keyword>
<keyword evidence="2" id="KW-0732">Signal</keyword>